<evidence type="ECO:0000256" key="2">
    <source>
        <dbReference type="ARBA" id="ARBA00022692"/>
    </source>
</evidence>
<reference evidence="8 9" key="1">
    <citation type="journal article" date="2015" name="Nature">
        <title>rRNA introns, odd ribosomes, and small enigmatic genomes across a large radiation of phyla.</title>
        <authorList>
            <person name="Brown C.T."/>
            <person name="Hug L.A."/>
            <person name="Thomas B.C."/>
            <person name="Sharon I."/>
            <person name="Castelle C.J."/>
            <person name="Singh A."/>
            <person name="Wilkins M.J."/>
            <person name="Williams K.H."/>
            <person name="Banfield J.F."/>
        </authorList>
    </citation>
    <scope>NUCLEOTIDE SEQUENCE [LARGE SCALE GENOMIC DNA]</scope>
</reference>
<proteinExistence type="inferred from homology"/>
<evidence type="ECO:0000256" key="7">
    <source>
        <dbReference type="HAMAP-Rule" id="MF_02065"/>
    </source>
</evidence>
<dbReference type="AlphaFoldDB" id="A0A0G0Q5D7"/>
<keyword evidence="3 7" id="KW-1133">Transmembrane helix</keyword>
<keyword evidence="5 7" id="KW-0456">Lyase</keyword>
<keyword evidence="4 7" id="KW-0472">Membrane</keyword>
<keyword evidence="1 7" id="KW-1003">Cell membrane</keyword>
<dbReference type="GO" id="GO:0008932">
    <property type="term" value="F:lytic endotransglycosylase activity"/>
    <property type="evidence" value="ECO:0007669"/>
    <property type="project" value="UniProtKB-UniRule"/>
</dbReference>
<dbReference type="InterPro" id="IPR003770">
    <property type="entry name" value="MLTG-like"/>
</dbReference>
<evidence type="ECO:0000313" key="9">
    <source>
        <dbReference type="Proteomes" id="UP000034799"/>
    </source>
</evidence>
<comment type="similarity">
    <text evidence="7">Belongs to the transglycosylase MltG family.</text>
</comment>
<comment type="function">
    <text evidence="7">Functions as a peptidoglycan terminase that cleaves nascent peptidoglycan strands endolytically to terminate their elongation.</text>
</comment>
<evidence type="ECO:0000313" key="8">
    <source>
        <dbReference type="EMBL" id="KKR05600.1"/>
    </source>
</evidence>
<gene>
    <name evidence="7" type="primary">mltG</name>
    <name evidence="8" type="ORF">UT34_C0002G0107</name>
</gene>
<dbReference type="GO" id="GO:0071555">
    <property type="term" value="P:cell wall organization"/>
    <property type="evidence" value="ECO:0007669"/>
    <property type="project" value="UniProtKB-KW"/>
</dbReference>
<keyword evidence="6 7" id="KW-0961">Cell wall biogenesis/degradation</keyword>
<dbReference type="PANTHER" id="PTHR30518">
    <property type="entry name" value="ENDOLYTIC MUREIN TRANSGLYCOSYLASE"/>
    <property type="match status" value="1"/>
</dbReference>
<dbReference type="PATRIC" id="fig|1619100.3.peg.653"/>
<dbReference type="EC" id="4.2.2.29" evidence="7"/>
<dbReference type="STRING" id="1619100.UT34_C0002G0107"/>
<dbReference type="HAMAP" id="MF_02065">
    <property type="entry name" value="MltG"/>
    <property type="match status" value="1"/>
</dbReference>
<dbReference type="Pfam" id="PF02618">
    <property type="entry name" value="YceG"/>
    <property type="match status" value="1"/>
</dbReference>
<dbReference type="Gene3D" id="3.30.1490.480">
    <property type="entry name" value="Endolytic murein transglycosylase"/>
    <property type="match status" value="1"/>
</dbReference>
<accession>A0A0G0Q5D7</accession>
<dbReference type="GO" id="GO:0009252">
    <property type="term" value="P:peptidoglycan biosynthetic process"/>
    <property type="evidence" value="ECO:0007669"/>
    <property type="project" value="UniProtKB-UniRule"/>
</dbReference>
<feature type="site" description="Important for catalytic activity" evidence="7">
    <location>
        <position position="219"/>
    </location>
</feature>
<dbReference type="PANTHER" id="PTHR30518:SF2">
    <property type="entry name" value="ENDOLYTIC MUREIN TRANSGLYCOSYLASE"/>
    <property type="match status" value="1"/>
</dbReference>
<sequence length="332" mass="38058">MKIIKLLFILLIFIGAALAAFLFFKYRSITTSQLSSSSEKVRFEIKKGMTGVDILEALAESEIVESEKIPYLKVYLKLNNVPAMQEGVFRLPKNLTVKELFDTLQNPENPDIWVTIQEGLRVDQVADILAEEFGKEEEAVFNEAKFLSLTTDKEYIGTLGINIVGLSSLEGFLFPDKYLFPKQATEDYLIKTLVNTFLLKTGGVYTYDDIIIASMVEREGRTNDDRPMIADIIKRRYKEGSLLQIDATLLYYYKDWKHPITDADLKLDQPYNTYKRIGLPPTPICNPGLSAINASKNPKSNQYYFYLHDNSGNIYYATTYQEHLLNIQKYLR</sequence>
<evidence type="ECO:0000256" key="6">
    <source>
        <dbReference type="ARBA" id="ARBA00023316"/>
    </source>
</evidence>
<evidence type="ECO:0000256" key="3">
    <source>
        <dbReference type="ARBA" id="ARBA00022989"/>
    </source>
</evidence>
<evidence type="ECO:0000256" key="4">
    <source>
        <dbReference type="ARBA" id="ARBA00023136"/>
    </source>
</evidence>
<keyword evidence="2 7" id="KW-0812">Transmembrane</keyword>
<name>A0A0G0Q5D7_9BACT</name>
<dbReference type="Proteomes" id="UP000034799">
    <property type="component" value="Unassembled WGS sequence"/>
</dbReference>
<dbReference type="NCBIfam" id="TIGR00247">
    <property type="entry name" value="endolytic transglycosylase MltG"/>
    <property type="match status" value="1"/>
</dbReference>
<comment type="catalytic activity">
    <reaction evidence="7">
        <text>a peptidoglycan chain = a peptidoglycan chain with N-acetyl-1,6-anhydromuramyl-[peptide] at the reducing end + a peptidoglycan chain with N-acetylglucosamine at the non-reducing end.</text>
        <dbReference type="EC" id="4.2.2.29"/>
    </reaction>
</comment>
<dbReference type="EMBL" id="LBWK01000002">
    <property type="protein sequence ID" value="KKR05600.1"/>
    <property type="molecule type" value="Genomic_DNA"/>
</dbReference>
<protein>
    <recommendedName>
        <fullName evidence="7">Endolytic murein transglycosylase</fullName>
        <ecNumber evidence="7">4.2.2.29</ecNumber>
    </recommendedName>
    <alternativeName>
        <fullName evidence="7">Peptidoglycan lytic transglycosylase</fullName>
    </alternativeName>
    <alternativeName>
        <fullName evidence="7">Peptidoglycan polymerization terminase</fullName>
    </alternativeName>
</protein>
<evidence type="ECO:0000256" key="1">
    <source>
        <dbReference type="ARBA" id="ARBA00022475"/>
    </source>
</evidence>
<dbReference type="GO" id="GO:0005886">
    <property type="term" value="C:plasma membrane"/>
    <property type="evidence" value="ECO:0007669"/>
    <property type="project" value="UniProtKB-UniRule"/>
</dbReference>
<comment type="caution">
    <text evidence="8">The sequence shown here is derived from an EMBL/GenBank/DDBJ whole genome shotgun (WGS) entry which is preliminary data.</text>
</comment>
<organism evidence="8 9">
    <name type="scientific">candidate division WS6 bacterium GW2011_GWF2_39_15</name>
    <dbReference type="NCBI Taxonomy" id="1619100"/>
    <lineage>
        <taxon>Bacteria</taxon>
        <taxon>Candidatus Dojkabacteria</taxon>
    </lineage>
</organism>
<evidence type="ECO:0000256" key="5">
    <source>
        <dbReference type="ARBA" id="ARBA00023239"/>
    </source>
</evidence>